<dbReference type="GO" id="GO:0050289">
    <property type="term" value="F:spermidine dehydrogenase activity"/>
    <property type="evidence" value="ECO:0007669"/>
    <property type="project" value="UniProtKB-EC"/>
</dbReference>
<proteinExistence type="predicted"/>
<dbReference type="Gene3D" id="3.50.50.60">
    <property type="entry name" value="FAD/NAD(P)-binding domain"/>
    <property type="match status" value="1"/>
</dbReference>
<dbReference type="PROSITE" id="PS51318">
    <property type="entry name" value="TAT"/>
    <property type="match status" value="1"/>
</dbReference>
<feature type="chain" id="PRO_5032427743" evidence="1">
    <location>
        <begin position="31"/>
        <end position="635"/>
    </location>
</feature>
<evidence type="ECO:0000313" key="3">
    <source>
        <dbReference type="Proteomes" id="UP000561045"/>
    </source>
</evidence>
<dbReference type="EMBL" id="JACIET010000001">
    <property type="protein sequence ID" value="MBB4012145.1"/>
    <property type="molecule type" value="Genomic_DNA"/>
</dbReference>
<dbReference type="Pfam" id="PF13450">
    <property type="entry name" value="NAD_binding_8"/>
    <property type="match status" value="1"/>
</dbReference>
<accession>A0A840BG40</accession>
<keyword evidence="2" id="KW-0560">Oxidoreductase</keyword>
<evidence type="ECO:0000313" key="2">
    <source>
        <dbReference type="EMBL" id="MBB4012145.1"/>
    </source>
</evidence>
<feature type="signal peptide" evidence="1">
    <location>
        <begin position="1"/>
        <end position="30"/>
    </location>
</feature>
<name>A0A840BG40_9RHOO</name>
<comment type="caution">
    <text evidence="2">The sequence shown here is derived from an EMBL/GenBank/DDBJ whole genome shotgun (WGS) entry which is preliminary data.</text>
</comment>
<dbReference type="EC" id="1.5.99.6" evidence="2"/>
<evidence type="ECO:0000256" key="1">
    <source>
        <dbReference type="SAM" id="SignalP"/>
    </source>
</evidence>
<organism evidence="2 3">
    <name type="scientific">Niveibacterium umoris</name>
    <dbReference type="NCBI Taxonomy" id="1193620"/>
    <lineage>
        <taxon>Bacteria</taxon>
        <taxon>Pseudomonadati</taxon>
        <taxon>Pseudomonadota</taxon>
        <taxon>Betaproteobacteria</taxon>
        <taxon>Rhodocyclales</taxon>
        <taxon>Rhodocyclaceae</taxon>
        <taxon>Niveibacterium</taxon>
    </lineage>
</organism>
<dbReference type="Proteomes" id="UP000561045">
    <property type="component" value="Unassembled WGS sequence"/>
</dbReference>
<dbReference type="SUPFAM" id="SSF51905">
    <property type="entry name" value="FAD/NAD(P)-binding domain"/>
    <property type="match status" value="1"/>
</dbReference>
<sequence>MSITRRDFLNGVLRASGAAMAGAAGLPSTAAEASLAYPPAATGLQGQTDAARAPLHALRDGQHGAPGTPREHYDLVVVGAGISGLAAAFLYRQQAGRRVRMLIVDPLDDFGGHAKRNEFTTPDGRLLIGYGGSQSLDSPSQWSPAAHQLLKDVGVDLAQFEHWYDKDWAARRGLTGHAILFNAAHWGREQLLVRHEGSKAADWVDATPLPAKAREDLRELIDAPRDYLAGLSREEKRARLARTSYDDFLAAICGYDRALTRYFANRTRGYFGVGTDATTALDAWAGGLPGFGGMDLGDEMPPELSPSGRQAFKGSDPYIYHFPDGNAGVARALVRALVPSALPGHGMESLVGARCDYARLDRVGADVRLRLRTSAVSVRHIGDPAAAKAVAVTCRSREGDEYTVSAGQVVLACWSRVIPHLTDELPAAQVSALRDQVKVPLLYANVLLRNWEAFARGGFSAISNPGGFWDEASLDFPVSTDRYRFASLPSDPVLVHLARVMVEGGGASERAQCEAGRARLERLGFNEIEHEIRALLQGALGPFGFEHERDIHGITVNRWAHGYAYEYMRPWDAYWPDGPLPIHTARMGWGRIAIANSDAGAFAYVHSAIDQATRAVSELLPQARLARWNTSPGPS</sequence>
<keyword evidence="1" id="KW-0732">Signal</keyword>
<dbReference type="AlphaFoldDB" id="A0A840BG40"/>
<protein>
    <submittedName>
        <fullName evidence="2">Spermidine dehydrogenase</fullName>
        <ecNumber evidence="2">1.5.99.6</ecNumber>
    </submittedName>
</protein>
<gene>
    <name evidence="2" type="ORF">GGR36_001453</name>
</gene>
<dbReference type="InterPro" id="IPR036188">
    <property type="entry name" value="FAD/NAD-bd_sf"/>
</dbReference>
<dbReference type="InterPro" id="IPR006311">
    <property type="entry name" value="TAT_signal"/>
</dbReference>
<reference evidence="2 3" key="1">
    <citation type="submission" date="2020-08" db="EMBL/GenBank/DDBJ databases">
        <title>Genomic Encyclopedia of Type Strains, Phase IV (KMG-IV): sequencing the most valuable type-strain genomes for metagenomic binning, comparative biology and taxonomic classification.</title>
        <authorList>
            <person name="Goeker M."/>
        </authorList>
    </citation>
    <scope>NUCLEOTIDE SEQUENCE [LARGE SCALE GENOMIC DNA]</scope>
    <source>
        <strain evidence="2 3">DSM 106739</strain>
    </source>
</reference>
<keyword evidence="3" id="KW-1185">Reference proteome</keyword>
<dbReference type="RefSeq" id="WP_207064289.1">
    <property type="nucleotide sequence ID" value="NZ_BAABLE010000011.1"/>
</dbReference>